<reference evidence="1" key="1">
    <citation type="submission" date="2019-08" db="EMBL/GenBank/DDBJ databases">
        <title>Organohalide respiration in Sulfurospirillum species is regulated by a two-component system as unraveled by comparative genomics, and transcriptomics, and regulator binding studies.</title>
        <authorList>
            <person name="Goris T."/>
            <person name="Esken J."/>
            <person name="Gadkari J."/>
            <person name="Bischler T."/>
            <person name="Foerstner K."/>
            <person name="Sharma C.M."/>
            <person name="Diekert G."/>
            <person name="Schubert T."/>
        </authorList>
    </citation>
    <scope>NUCLEOTIDE SEQUENCE [LARGE SCALE GENOMIC DNA]</scope>
    <source>
        <strain evidence="1">N</strain>
    </source>
</reference>
<protein>
    <submittedName>
        <fullName evidence="1">Two-component response regulator domain-containing protein</fullName>
    </submittedName>
</protein>
<evidence type="ECO:0000313" key="1">
    <source>
        <dbReference type="EMBL" id="QEH04844.1"/>
    </source>
</evidence>
<dbReference type="EMBL" id="CP042966">
    <property type="protein sequence ID" value="QEH04844.1"/>
    <property type="molecule type" value="Genomic_DNA"/>
</dbReference>
<dbReference type="SUPFAM" id="SSF46894">
    <property type="entry name" value="C-terminal effector domain of the bipartite response regulators"/>
    <property type="match status" value="1"/>
</dbReference>
<sequence>MTYEMFEDYVYDGEAINKSVLHVAILRIKQQLGKINIENVTNSGYVLKPYSGE</sequence>
<organism evidence="1 2">
    <name type="scientific">Sulfurospirillum multivorans</name>
    <name type="common">Dehalospirillum multivorans</name>
    <dbReference type="NCBI Taxonomy" id="66821"/>
    <lineage>
        <taxon>Bacteria</taxon>
        <taxon>Pseudomonadati</taxon>
        <taxon>Campylobacterota</taxon>
        <taxon>Epsilonproteobacteria</taxon>
        <taxon>Campylobacterales</taxon>
        <taxon>Sulfurospirillaceae</taxon>
        <taxon>Sulfurospirillum</taxon>
    </lineage>
</organism>
<keyword evidence="2" id="KW-1185">Reference proteome</keyword>
<accession>A0ABX5Z073</accession>
<gene>
    <name evidence="1" type="ORF">SMN_0051</name>
</gene>
<evidence type="ECO:0000313" key="2">
    <source>
        <dbReference type="Proteomes" id="UP000323483"/>
    </source>
</evidence>
<name>A0ABX5Z073_SULMU</name>
<proteinExistence type="predicted"/>
<dbReference type="InterPro" id="IPR016032">
    <property type="entry name" value="Sig_transdc_resp-reg_C-effctor"/>
</dbReference>
<dbReference type="Proteomes" id="UP000323483">
    <property type="component" value="Chromosome"/>
</dbReference>